<organism evidence="3 4">
    <name type="scientific">Paramecium sonneborni</name>
    <dbReference type="NCBI Taxonomy" id="65129"/>
    <lineage>
        <taxon>Eukaryota</taxon>
        <taxon>Sar</taxon>
        <taxon>Alveolata</taxon>
        <taxon>Ciliophora</taxon>
        <taxon>Intramacronucleata</taxon>
        <taxon>Oligohymenophorea</taxon>
        <taxon>Peniculida</taxon>
        <taxon>Parameciidae</taxon>
        <taxon>Paramecium</taxon>
    </lineage>
</organism>
<feature type="region of interest" description="Disordered" evidence="2">
    <location>
        <begin position="75"/>
        <end position="109"/>
    </location>
</feature>
<dbReference type="EMBL" id="CAJJDN010000066">
    <property type="protein sequence ID" value="CAD8096254.1"/>
    <property type="molecule type" value="Genomic_DNA"/>
</dbReference>
<reference evidence="3" key="1">
    <citation type="submission" date="2021-01" db="EMBL/GenBank/DDBJ databases">
        <authorList>
            <consortium name="Genoscope - CEA"/>
            <person name="William W."/>
        </authorList>
    </citation>
    <scope>NUCLEOTIDE SEQUENCE</scope>
</reference>
<dbReference type="AlphaFoldDB" id="A0A8S1P2J3"/>
<dbReference type="Proteomes" id="UP000692954">
    <property type="component" value="Unassembled WGS sequence"/>
</dbReference>
<evidence type="ECO:0000313" key="3">
    <source>
        <dbReference type="EMBL" id="CAD8096254.1"/>
    </source>
</evidence>
<name>A0A8S1P2J3_9CILI</name>
<gene>
    <name evidence="3" type="ORF">PSON_ATCC_30995.1.T0660064</name>
</gene>
<accession>A0A8S1P2J3</accession>
<proteinExistence type="predicted"/>
<dbReference type="OrthoDB" id="297494at2759"/>
<keyword evidence="4" id="KW-1185">Reference proteome</keyword>
<sequence>MNNKKQEQPLGNVLNKQRRDLKQISFFKSKLSGLSPLNKFSPFKESSASQLFNKNYASIDFTSQKQPLFKSIKQRSIHKSSFDSSRSPHKSPNISNYSSKQNTQKKENTIRIQQVKRSEQKIPFDSLKSSKIYMDSQKSITQALKQQQKSEDIKLIIGLKSLIKKEKQVILNDIDQVIKQTDKYQQKIIEITNDQEQLRKQYQKMTEDENLSVEKYSETISKYNKVIQLLHELQIDYDTLLPELQNDQTEEILKNVQQEENKDETILLQQFIIKKLINQIEECKQTNQQLIQKIKQ</sequence>
<feature type="compositionally biased region" description="Polar residues" evidence="2">
    <location>
        <begin position="82"/>
        <end position="102"/>
    </location>
</feature>
<feature type="coiled-coil region" evidence="1">
    <location>
        <begin position="181"/>
        <end position="208"/>
    </location>
</feature>
<comment type="caution">
    <text evidence="3">The sequence shown here is derived from an EMBL/GenBank/DDBJ whole genome shotgun (WGS) entry which is preliminary data.</text>
</comment>
<evidence type="ECO:0000256" key="1">
    <source>
        <dbReference type="SAM" id="Coils"/>
    </source>
</evidence>
<protein>
    <submittedName>
        <fullName evidence="3">Uncharacterized protein</fullName>
    </submittedName>
</protein>
<evidence type="ECO:0000313" key="4">
    <source>
        <dbReference type="Proteomes" id="UP000692954"/>
    </source>
</evidence>
<evidence type="ECO:0000256" key="2">
    <source>
        <dbReference type="SAM" id="MobiDB-lite"/>
    </source>
</evidence>
<keyword evidence="1" id="KW-0175">Coiled coil</keyword>